<dbReference type="EMBL" id="CP003837">
    <property type="protein sequence ID" value="AGH43890.1"/>
    <property type="molecule type" value="Genomic_DNA"/>
</dbReference>
<evidence type="ECO:0000313" key="3">
    <source>
        <dbReference type="Proteomes" id="UP000011864"/>
    </source>
</evidence>
<protein>
    <submittedName>
        <fullName evidence="2">Tryptophanyl-tRNA synthetase</fullName>
    </submittedName>
</protein>
<dbReference type="PATRIC" id="fig|1129794.4.peg.1766"/>
<feature type="transmembrane region" description="Helical" evidence="1">
    <location>
        <begin position="140"/>
        <end position="161"/>
    </location>
</feature>
<name>K6YX74_9ALTE</name>
<dbReference type="STRING" id="1129794.C427_1781"/>
<dbReference type="InterPro" id="IPR007360">
    <property type="entry name" value="SirB"/>
</dbReference>
<dbReference type="OrthoDB" id="5588650at2"/>
<sequence>MLYTNRSDATGFKFNMILAGLSKLSTDDLSNSYKYKTLGNNNMYMIVKHAHLTIITLTFIFFIINFVLTMKGSDKVNNKLLKIGPHILYTLFVLTFIYLVSVNPLNLYPFVNGWASSKLAGFVLYIVSITFALKWAKSTLWRVVSFISAVFWFAMSARLGFADHLKVKGSEDANVYIEIGQSILATIC</sequence>
<feature type="transmembrane region" description="Helical" evidence="1">
    <location>
        <begin position="113"/>
        <end position="133"/>
    </location>
</feature>
<gene>
    <name evidence="2" type="ORF">C427_1781</name>
</gene>
<dbReference type="PANTHER" id="PTHR39594">
    <property type="entry name" value="PROTEIN YCHQ"/>
    <property type="match status" value="1"/>
</dbReference>
<accession>K6YX74</accession>
<dbReference type="eggNOG" id="COG3094">
    <property type="taxonomic scope" value="Bacteria"/>
</dbReference>
<proteinExistence type="predicted"/>
<evidence type="ECO:0000313" key="2">
    <source>
        <dbReference type="EMBL" id="AGH43890.1"/>
    </source>
</evidence>
<reference evidence="2 3" key="1">
    <citation type="journal article" date="2013" name="Genome Announc.">
        <title>Complete Genome Sequence of Glaciecola psychrophila Strain 170T.</title>
        <authorList>
            <person name="Yin J."/>
            <person name="Chen J."/>
            <person name="Liu G."/>
            <person name="Yu Y."/>
            <person name="Song L."/>
            <person name="Wang X."/>
            <person name="Qu X."/>
        </authorList>
    </citation>
    <scope>NUCLEOTIDE SEQUENCE [LARGE SCALE GENOMIC DNA]</scope>
    <source>
        <strain evidence="2 3">170</strain>
    </source>
</reference>
<dbReference type="Proteomes" id="UP000011864">
    <property type="component" value="Chromosome"/>
</dbReference>
<keyword evidence="2" id="KW-0436">Ligase</keyword>
<dbReference type="KEGG" id="gps:C427_1781"/>
<keyword evidence="1" id="KW-0812">Transmembrane</keyword>
<keyword evidence="2" id="KW-0030">Aminoacyl-tRNA synthetase</keyword>
<dbReference type="AlphaFoldDB" id="K6YX74"/>
<dbReference type="HOGENOM" id="CLU_123860_0_0_6"/>
<dbReference type="Pfam" id="PF04247">
    <property type="entry name" value="SirB"/>
    <property type="match status" value="1"/>
</dbReference>
<feature type="transmembrane region" description="Helical" evidence="1">
    <location>
        <begin position="50"/>
        <end position="68"/>
    </location>
</feature>
<feature type="transmembrane region" description="Helical" evidence="1">
    <location>
        <begin position="80"/>
        <end position="101"/>
    </location>
</feature>
<dbReference type="PANTHER" id="PTHR39594:SF1">
    <property type="entry name" value="PROTEIN YCHQ"/>
    <property type="match status" value="1"/>
</dbReference>
<evidence type="ECO:0000256" key="1">
    <source>
        <dbReference type="SAM" id="Phobius"/>
    </source>
</evidence>
<organism evidence="2 3">
    <name type="scientific">Paraglaciecola psychrophila 170</name>
    <dbReference type="NCBI Taxonomy" id="1129794"/>
    <lineage>
        <taxon>Bacteria</taxon>
        <taxon>Pseudomonadati</taxon>
        <taxon>Pseudomonadota</taxon>
        <taxon>Gammaproteobacteria</taxon>
        <taxon>Alteromonadales</taxon>
        <taxon>Alteromonadaceae</taxon>
        <taxon>Paraglaciecola</taxon>
    </lineage>
</organism>
<dbReference type="GO" id="GO:0004812">
    <property type="term" value="F:aminoacyl-tRNA ligase activity"/>
    <property type="evidence" value="ECO:0007669"/>
    <property type="project" value="UniProtKB-KW"/>
</dbReference>
<dbReference type="GO" id="GO:0005886">
    <property type="term" value="C:plasma membrane"/>
    <property type="evidence" value="ECO:0007669"/>
    <property type="project" value="TreeGrafter"/>
</dbReference>
<keyword evidence="1" id="KW-0472">Membrane</keyword>
<keyword evidence="3" id="KW-1185">Reference proteome</keyword>
<keyword evidence="1" id="KW-1133">Transmembrane helix</keyword>